<dbReference type="RefSeq" id="WP_207139804.1">
    <property type="nucleotide sequence ID" value="NZ_JAEKJZ010000001.1"/>
</dbReference>
<dbReference type="GO" id="GO:0009306">
    <property type="term" value="P:protein secretion"/>
    <property type="evidence" value="ECO:0007669"/>
    <property type="project" value="InterPro"/>
</dbReference>
<sequence length="1448" mass="147765">MRLLSLLLRIFGFLLALVVITPLAAIGLLQVQAGRTLVSSVVSNLASTDAQTITVEDLYMSFGLNADVGRISVGDQEGAWLNTSGISLNWHPLQLISGDLDITSLSVERIDMLRLPAEQQTAATGDETESSDAGGFSLPVNVSLSQLTIDEINVAEPVLGAPVSLSASGSGSFALDPALITADLGVHRIDGIEAGLNAKAAFEPASETLAFDVRVSEPRGGLAARLLDVPDLPAVDLVLQGDGPLTDWAAKLELALDNRKTVTGSASLKETPTGRTLDFDLDGDLTALAPPAAQAFVLGTTHAKGSAALSPEFAPRSAQLSLSTQTVSLEANAALGNNTLDARTSLSVSAGDNALIAVDLSDRRVAFGPLKIEASVSGERTAADWSVQVDLASLQTTEARTGAFTLQASGKGADLSPEVLTTPFALEMKIAALKGLIQQTEPLSGPVSLRAAGTADGGKQTAHLSDLAIDTQVGTVTLNDSRFSAEKVSTQGRLSLADLSKFAGLAGRELGGSVAASFSADLDPTAVDGSAAIALVTRDLITGTAQADALLTGESRIDASIRLNGQDDIAAESLALKNEALDVSGKAAYRDNTLTSDLSASLADLSKVDPQLGGSVKLKATTSGPVAALKVKADASSDEILLSGTPLRNLAFSADATADPKAPTAVVKSSASLNGQPIEVDVELTSRDGGAQISPLSIALAGNTISGDLAIVDLANPVETLEGNLKIDAPDLASLSPLVLTDIGGRLQGTVTADPDGKTLSLDVTGTDIEVPSVSIGTVKLKADLAAPYAAETVTADILVSELITDATPIHSAKITAKPDNGGTALTADVKMDESGKDGLTLTSRFSQPESGGYLLALSQLAMRYQGISSELKNPTTVSYSNGNAVIEPLELQLGNGSFAVSGTAGQTLDLNAELKEVPLNLANAFVSSLGLGGSLSGTVSAKGSASAPEANWSITGGGLIAKQLKDNGLSALTLKSTGSLKDDQISQSTSVTNSGGLDLKTSGTVGLAAPNALAITLDGTVPTAAIKKPMLEAGIRADGAISLKGTVSGSAKAPTYQITATPVGLKVTSLSTGLTVQNIQGSATATQDRASLDGIRGELATGGTLAASGTVGLKNDFPADLSIKLDEGRYIDPGLVTASVDADVKIAGPLASPSASALISGKVNINKADISVPEYLPGSIPPVDVRHVNASRAVREQVAELGGETKQSQAQQKSNPPRLNIVLSAPGRIFVRGRGLDAELQGNLNVVGTTADPQAIGAFSLKRGQLDILTRRLVFSEGTATFDGSLSPILNFVATTTVSDTTITVTVSGEADDPQIAFSSSPELPQDEVLALLLFGKSVGNLSATQVARLAAAIATLTGGSDNGPLAQIRKSLGLDAIDINTDGDEGPSVAVGKYINDNIYLGVEQGTGSDSSRVKVDIDLDRGLKVRGEVGADGSSKAGIFFEKEY</sequence>
<protein>
    <submittedName>
        <fullName evidence="6">Translocation/assembly module TamB domain-containing protein</fullName>
    </submittedName>
</protein>
<reference evidence="6" key="1">
    <citation type="submission" date="2020-12" db="EMBL/GenBank/DDBJ databases">
        <title>Oil enriched cultivation method for isolating marine PHA-producing bacteria.</title>
        <authorList>
            <person name="Zheng W."/>
            <person name="Yu S."/>
            <person name="Huang Y."/>
        </authorList>
    </citation>
    <scope>NUCLEOTIDE SEQUENCE</scope>
    <source>
        <strain evidence="6">SY-2-12</strain>
    </source>
</reference>
<evidence type="ECO:0000256" key="2">
    <source>
        <dbReference type="ARBA" id="ARBA00022692"/>
    </source>
</evidence>
<dbReference type="InterPro" id="IPR007452">
    <property type="entry name" value="TamB_C"/>
</dbReference>
<evidence type="ECO:0000313" key="7">
    <source>
        <dbReference type="Proteomes" id="UP000664096"/>
    </source>
</evidence>
<dbReference type="EMBL" id="JAEKJZ010000001">
    <property type="protein sequence ID" value="MBN9670310.1"/>
    <property type="molecule type" value="Genomic_DNA"/>
</dbReference>
<evidence type="ECO:0000256" key="4">
    <source>
        <dbReference type="ARBA" id="ARBA00023136"/>
    </source>
</evidence>
<keyword evidence="4" id="KW-0472">Membrane</keyword>
<gene>
    <name evidence="6" type="ORF">JF539_08165</name>
</gene>
<name>A0A939EBU9_9HYPH</name>
<accession>A0A939EBU9</accession>
<comment type="subcellular location">
    <subcellularLocation>
        <location evidence="1">Membrane</location>
        <topology evidence="1">Single-pass membrane protein</topology>
    </subcellularLocation>
</comment>
<proteinExistence type="predicted"/>
<dbReference type="PANTHER" id="PTHR36985">
    <property type="entry name" value="TRANSLOCATION AND ASSEMBLY MODULE SUBUNIT TAMB"/>
    <property type="match status" value="1"/>
</dbReference>
<keyword evidence="2" id="KW-0812">Transmembrane</keyword>
<evidence type="ECO:0000256" key="3">
    <source>
        <dbReference type="ARBA" id="ARBA00022989"/>
    </source>
</evidence>
<feature type="domain" description="Translocation and assembly module TamB C-terminal" evidence="5">
    <location>
        <begin position="1096"/>
        <end position="1448"/>
    </location>
</feature>
<evidence type="ECO:0000313" key="6">
    <source>
        <dbReference type="EMBL" id="MBN9670310.1"/>
    </source>
</evidence>
<evidence type="ECO:0000256" key="1">
    <source>
        <dbReference type="ARBA" id="ARBA00004167"/>
    </source>
</evidence>
<dbReference type="GO" id="GO:0005886">
    <property type="term" value="C:plasma membrane"/>
    <property type="evidence" value="ECO:0007669"/>
    <property type="project" value="InterPro"/>
</dbReference>
<dbReference type="PANTHER" id="PTHR36985:SF1">
    <property type="entry name" value="TRANSLOCATION AND ASSEMBLY MODULE SUBUNIT TAMB"/>
    <property type="match status" value="1"/>
</dbReference>
<evidence type="ECO:0000259" key="5">
    <source>
        <dbReference type="Pfam" id="PF04357"/>
    </source>
</evidence>
<comment type="caution">
    <text evidence="6">The sequence shown here is derived from an EMBL/GenBank/DDBJ whole genome shotgun (WGS) entry which is preliminary data.</text>
</comment>
<organism evidence="6 7">
    <name type="scientific">Roseibium aggregatum</name>
    <dbReference type="NCBI Taxonomy" id="187304"/>
    <lineage>
        <taxon>Bacteria</taxon>
        <taxon>Pseudomonadati</taxon>
        <taxon>Pseudomonadota</taxon>
        <taxon>Alphaproteobacteria</taxon>
        <taxon>Hyphomicrobiales</taxon>
        <taxon>Stappiaceae</taxon>
        <taxon>Roseibium</taxon>
    </lineage>
</organism>
<dbReference type="Pfam" id="PF04357">
    <property type="entry name" value="TamB"/>
    <property type="match status" value="1"/>
</dbReference>
<keyword evidence="3" id="KW-1133">Transmembrane helix</keyword>
<dbReference type="Proteomes" id="UP000664096">
    <property type="component" value="Unassembled WGS sequence"/>
</dbReference>